<keyword evidence="1" id="KW-0472">Membrane</keyword>
<keyword evidence="3" id="KW-1185">Reference proteome</keyword>
<dbReference type="Proteomes" id="UP000049472">
    <property type="component" value="Unassembled WGS sequence"/>
</dbReference>
<dbReference type="AlphaFoldDB" id="A0A0M6WFG4"/>
<organism evidence="2 3">
    <name type="scientific">Agathobacter rectalis</name>
    <dbReference type="NCBI Taxonomy" id="39491"/>
    <lineage>
        <taxon>Bacteria</taxon>
        <taxon>Bacillati</taxon>
        <taxon>Bacillota</taxon>
        <taxon>Clostridia</taxon>
        <taxon>Lachnospirales</taxon>
        <taxon>Lachnospiraceae</taxon>
        <taxon>Agathobacter</taxon>
    </lineage>
</organism>
<reference evidence="3" key="1">
    <citation type="submission" date="2015-05" db="EMBL/GenBank/DDBJ databases">
        <authorList>
            <consortium name="Pathogen Informatics"/>
        </authorList>
    </citation>
    <scope>NUCLEOTIDE SEQUENCE [LARGE SCALE GENOMIC DNA]</scope>
    <source>
        <strain evidence="3">T1-815</strain>
    </source>
</reference>
<keyword evidence="1" id="KW-1133">Transmembrane helix</keyword>
<evidence type="ECO:0000256" key="1">
    <source>
        <dbReference type="SAM" id="Phobius"/>
    </source>
</evidence>
<gene>
    <name evidence="2" type="ORF">T1815_09811</name>
</gene>
<feature type="transmembrane region" description="Helical" evidence="1">
    <location>
        <begin position="12"/>
        <end position="32"/>
    </location>
</feature>
<evidence type="ECO:0000313" key="2">
    <source>
        <dbReference type="EMBL" id="CRL35016.1"/>
    </source>
</evidence>
<protein>
    <submittedName>
        <fullName evidence="2">Uncharacterized protein</fullName>
    </submittedName>
</protein>
<sequence length="178" mass="20559">MLRKMKINKYFLGIVLIIIIIMYFMAGVLFLGNTREDNNMKVSTEQQEIAYQTFKSETEGYSLASKYAENLQNNSLDKEAINLQLQEAKKFLQDNIKGISRESDNFAQMFYYCGIIYGLDRKYNCGDYEFVKVGIEVRGYIINVQNGDMDDELEADLYDKLTKLTADDIQEVVNAIDN</sequence>
<keyword evidence="1" id="KW-0812">Transmembrane</keyword>
<evidence type="ECO:0000313" key="3">
    <source>
        <dbReference type="Proteomes" id="UP000049472"/>
    </source>
</evidence>
<accession>A0A0M6WFG4</accession>
<name>A0A0M6WFG4_9FIRM</name>
<proteinExistence type="predicted"/>
<dbReference type="EMBL" id="CVRQ01000014">
    <property type="protein sequence ID" value="CRL35016.1"/>
    <property type="molecule type" value="Genomic_DNA"/>
</dbReference>